<sequence length="208" mass="22979">MHAGEIHHVQTVADNRQTLLALHVQQTRENTVVARASDEARPQCDHFQTELFGTKDLLLGQVFGRRIVIMETLGHLLFLDAAVRFAIKVDRGRRKMNQPSHPLFKAALDDVFGKLHVALHEILAASPQADGACAVHHRFHVIAQRPHQIRVSEVALDELGATPDQVLDTFGTTAIDPHAHALLKGKTRKASADEAARAGDQNLHLPLR</sequence>
<dbReference type="AlphaFoldDB" id="A0A0N8R6C8"/>
<evidence type="ECO:0000313" key="3">
    <source>
        <dbReference type="Proteomes" id="UP000050356"/>
    </source>
</evidence>
<name>A0A0N8R6C8_PSESX</name>
<gene>
    <name evidence="2" type="ORF">ALO50_200078</name>
</gene>
<accession>A0A0N8R6C8</accession>
<evidence type="ECO:0000256" key="1">
    <source>
        <dbReference type="SAM" id="MobiDB-lite"/>
    </source>
</evidence>
<dbReference type="Proteomes" id="UP000050356">
    <property type="component" value="Unassembled WGS sequence"/>
</dbReference>
<comment type="caution">
    <text evidence="2">The sequence shown here is derived from an EMBL/GenBank/DDBJ whole genome shotgun (WGS) entry which is preliminary data.</text>
</comment>
<proteinExistence type="predicted"/>
<protein>
    <submittedName>
        <fullName evidence="2">Relaxase</fullName>
    </submittedName>
</protein>
<reference evidence="2 3" key="1">
    <citation type="submission" date="2015-09" db="EMBL/GenBank/DDBJ databases">
        <title>Genome announcement of multiple Pseudomonas syringae strains.</title>
        <authorList>
            <person name="Thakur S."/>
            <person name="Wang P.W."/>
            <person name="Gong Y."/>
            <person name="Weir B.S."/>
            <person name="Guttman D.S."/>
        </authorList>
    </citation>
    <scope>NUCLEOTIDE SEQUENCE [LARGE SCALE GENOMIC DNA]</scope>
    <source>
        <strain evidence="2 3">ICMP17524</strain>
    </source>
</reference>
<organism evidence="2 3">
    <name type="scientific">Pseudomonas syringae pv. cerasicola</name>
    <dbReference type="NCBI Taxonomy" id="264451"/>
    <lineage>
        <taxon>Bacteria</taxon>
        <taxon>Pseudomonadati</taxon>
        <taxon>Pseudomonadota</taxon>
        <taxon>Gammaproteobacteria</taxon>
        <taxon>Pseudomonadales</taxon>
        <taxon>Pseudomonadaceae</taxon>
        <taxon>Pseudomonas</taxon>
        <taxon>Pseudomonas syringae</taxon>
    </lineage>
</organism>
<evidence type="ECO:0000313" key="2">
    <source>
        <dbReference type="EMBL" id="KPW97630.1"/>
    </source>
</evidence>
<feature type="region of interest" description="Disordered" evidence="1">
    <location>
        <begin position="185"/>
        <end position="208"/>
    </location>
</feature>
<dbReference type="EMBL" id="LJQA01000251">
    <property type="protein sequence ID" value="KPW97630.1"/>
    <property type="molecule type" value="Genomic_DNA"/>
</dbReference>